<sequence>MALDPNTATRREFTANLVAAPVPDNANSKYAALATPLKELLKALADHPAMAENNEQTYMTPAKWKNKIYFLWDFVGRTLAQVAAIDPQLPARQKAAWQEAMGRALNSAMLITDQRGMLDMMCPNERSEPAEFTPEIQDLAQRIMTAATG</sequence>
<proteinExistence type="predicted"/>
<dbReference type="AlphaFoldDB" id="A0A9P9IH11"/>
<comment type="caution">
    <text evidence="1">The sequence shown here is derived from an EMBL/GenBank/DDBJ whole genome shotgun (WGS) entry which is preliminary data.</text>
</comment>
<keyword evidence="2" id="KW-1185">Reference proteome</keyword>
<protein>
    <submittedName>
        <fullName evidence="1">Uncharacterized protein</fullName>
    </submittedName>
</protein>
<name>A0A9P9IH11_9PLEO</name>
<organism evidence="1 2">
    <name type="scientific">Dendryphion nanum</name>
    <dbReference type="NCBI Taxonomy" id="256645"/>
    <lineage>
        <taxon>Eukaryota</taxon>
        <taxon>Fungi</taxon>
        <taxon>Dikarya</taxon>
        <taxon>Ascomycota</taxon>
        <taxon>Pezizomycotina</taxon>
        <taxon>Dothideomycetes</taxon>
        <taxon>Pleosporomycetidae</taxon>
        <taxon>Pleosporales</taxon>
        <taxon>Torulaceae</taxon>
        <taxon>Dendryphion</taxon>
    </lineage>
</organism>
<dbReference type="OrthoDB" id="5282002at2759"/>
<accession>A0A9P9IH11</accession>
<evidence type="ECO:0000313" key="2">
    <source>
        <dbReference type="Proteomes" id="UP000700596"/>
    </source>
</evidence>
<gene>
    <name evidence="1" type="ORF">B0J11DRAFT_83523</name>
</gene>
<evidence type="ECO:0000313" key="1">
    <source>
        <dbReference type="EMBL" id="KAH7119045.1"/>
    </source>
</evidence>
<dbReference type="EMBL" id="JAGMWT010000012">
    <property type="protein sequence ID" value="KAH7119045.1"/>
    <property type="molecule type" value="Genomic_DNA"/>
</dbReference>
<reference evidence="1" key="1">
    <citation type="journal article" date="2021" name="Nat. Commun.">
        <title>Genetic determinants of endophytism in the Arabidopsis root mycobiome.</title>
        <authorList>
            <person name="Mesny F."/>
            <person name="Miyauchi S."/>
            <person name="Thiergart T."/>
            <person name="Pickel B."/>
            <person name="Atanasova L."/>
            <person name="Karlsson M."/>
            <person name="Huettel B."/>
            <person name="Barry K.W."/>
            <person name="Haridas S."/>
            <person name="Chen C."/>
            <person name="Bauer D."/>
            <person name="Andreopoulos W."/>
            <person name="Pangilinan J."/>
            <person name="LaButti K."/>
            <person name="Riley R."/>
            <person name="Lipzen A."/>
            <person name="Clum A."/>
            <person name="Drula E."/>
            <person name="Henrissat B."/>
            <person name="Kohler A."/>
            <person name="Grigoriev I.V."/>
            <person name="Martin F.M."/>
            <person name="Hacquard S."/>
        </authorList>
    </citation>
    <scope>NUCLEOTIDE SEQUENCE</scope>
    <source>
        <strain evidence="1">MPI-CAGE-CH-0243</strain>
    </source>
</reference>
<dbReference type="Proteomes" id="UP000700596">
    <property type="component" value="Unassembled WGS sequence"/>
</dbReference>